<evidence type="ECO:0000256" key="3">
    <source>
        <dbReference type="ARBA" id="ARBA00022801"/>
    </source>
</evidence>
<gene>
    <name evidence="13" type="primary">CHT1_1</name>
    <name evidence="13" type="ORF">BGZ95_006162</name>
</gene>
<dbReference type="InterPro" id="IPR001223">
    <property type="entry name" value="Glyco_hydro18_cat"/>
</dbReference>
<dbReference type="GO" id="GO:0005576">
    <property type="term" value="C:extracellular region"/>
    <property type="evidence" value="ECO:0007669"/>
    <property type="project" value="TreeGrafter"/>
</dbReference>
<proteinExistence type="inferred from homology"/>
<evidence type="ECO:0000259" key="12">
    <source>
        <dbReference type="PROSITE" id="PS51910"/>
    </source>
</evidence>
<evidence type="ECO:0000256" key="9">
    <source>
        <dbReference type="RuleBase" id="RU004453"/>
    </source>
</evidence>
<evidence type="ECO:0000313" key="13">
    <source>
        <dbReference type="EMBL" id="KAG0253975.1"/>
    </source>
</evidence>
<sequence length="463" mass="48558">MKLLRSAVYAASAVALLGQPVSAFDPLSRSNVVNYWGQNSVSYSGGKEGDLIDYCRDGTVNVFAIAFISQIQNSRPILNLASHCEQTFPGSTLLNCPKIGQDIMACQSNGKAIVISIGGASGAYSLPDAASGRAFADQVWDLFLGGSSSTRPFGDAVLDGVDLDLESGQNTGYAAFVDALRSKFASSSRPFYITAAPQCPYPDMATKEALEHSWFDLVWVQFYNNHCGVHNFGSESSSFNFATWNNWATTVSQNKNVRVLLGVPGGPGAAGSGIISAAQLDTVLAAVQSYSNFGGVMMWDAGISKQSGLAASAGRFLRGSGSSGVLEIPQPPVAPPSIAVPTITPPHVDVPTITAPLSPVVPLITSAQSAQQPSPTAAHAPALAPTPADPSTATTTLDVAAATPTLNVKVSDDSKPFRGYNPEWVTAWDWQGRPYKIPSTKSGQLSLFDAAGFDIVVEATCRK</sequence>
<feature type="region of interest" description="Disordered" evidence="10">
    <location>
        <begin position="366"/>
        <end position="393"/>
    </location>
</feature>
<comment type="catalytic activity">
    <reaction evidence="1">
        <text>Random endo-hydrolysis of N-acetyl-beta-D-glucosaminide (1-&gt;4)-beta-linkages in chitin and chitodextrins.</text>
        <dbReference type="EC" id="3.2.1.14"/>
    </reaction>
</comment>
<evidence type="ECO:0000256" key="2">
    <source>
        <dbReference type="ARBA" id="ARBA00012729"/>
    </source>
</evidence>
<name>A0AAD4D186_9FUNG</name>
<dbReference type="Gene3D" id="3.20.20.80">
    <property type="entry name" value="Glycosidases"/>
    <property type="match status" value="1"/>
</dbReference>
<protein>
    <recommendedName>
        <fullName evidence="2">chitinase</fullName>
        <ecNumber evidence="2">3.2.1.14</ecNumber>
    </recommendedName>
</protein>
<evidence type="ECO:0000256" key="8">
    <source>
        <dbReference type="RuleBase" id="RU000489"/>
    </source>
</evidence>
<dbReference type="InterPro" id="IPR050542">
    <property type="entry name" value="Glycosyl_Hydrlase18_Chitinase"/>
</dbReference>
<dbReference type="EC" id="3.2.1.14" evidence="2"/>
<dbReference type="Pfam" id="PF00704">
    <property type="entry name" value="Glyco_hydro_18"/>
    <property type="match status" value="1"/>
</dbReference>
<keyword evidence="5" id="KW-0119">Carbohydrate metabolism</keyword>
<evidence type="ECO:0000256" key="11">
    <source>
        <dbReference type="SAM" id="SignalP"/>
    </source>
</evidence>
<dbReference type="GO" id="GO:0008843">
    <property type="term" value="F:endochitinase activity"/>
    <property type="evidence" value="ECO:0007669"/>
    <property type="project" value="UniProtKB-EC"/>
</dbReference>
<evidence type="ECO:0000313" key="14">
    <source>
        <dbReference type="Proteomes" id="UP001194580"/>
    </source>
</evidence>
<dbReference type="PROSITE" id="PS01095">
    <property type="entry name" value="GH18_1"/>
    <property type="match status" value="1"/>
</dbReference>
<dbReference type="InterPro" id="IPR045321">
    <property type="entry name" value="Cts1-like"/>
</dbReference>
<dbReference type="AlphaFoldDB" id="A0AAD4D186"/>
<feature type="chain" id="PRO_5041906626" description="chitinase" evidence="11">
    <location>
        <begin position="24"/>
        <end position="463"/>
    </location>
</feature>
<evidence type="ECO:0000256" key="5">
    <source>
        <dbReference type="ARBA" id="ARBA00023277"/>
    </source>
</evidence>
<dbReference type="InterPro" id="IPR001579">
    <property type="entry name" value="Glyco_hydro_18_chit_AS"/>
</dbReference>
<evidence type="ECO:0000256" key="10">
    <source>
        <dbReference type="SAM" id="MobiDB-lite"/>
    </source>
</evidence>
<dbReference type="GO" id="GO:0006032">
    <property type="term" value="P:chitin catabolic process"/>
    <property type="evidence" value="ECO:0007669"/>
    <property type="project" value="UniProtKB-KW"/>
</dbReference>
<keyword evidence="4" id="KW-0146">Chitin degradation</keyword>
<reference evidence="13" key="1">
    <citation type="journal article" date="2020" name="Fungal Divers.">
        <title>Resolving the Mortierellaceae phylogeny through synthesis of multi-gene phylogenetics and phylogenomics.</title>
        <authorList>
            <person name="Vandepol N."/>
            <person name="Liber J."/>
            <person name="Desiro A."/>
            <person name="Na H."/>
            <person name="Kennedy M."/>
            <person name="Barry K."/>
            <person name="Grigoriev I.V."/>
            <person name="Miller A.N."/>
            <person name="O'Donnell K."/>
            <person name="Stajich J.E."/>
            <person name="Bonito G."/>
        </authorList>
    </citation>
    <scope>NUCLEOTIDE SEQUENCE</scope>
    <source>
        <strain evidence="13">NRRL 28262</strain>
    </source>
</reference>
<keyword evidence="11" id="KW-0732">Signal</keyword>
<dbReference type="PANTHER" id="PTHR45708:SF49">
    <property type="entry name" value="ENDOCHITINASE"/>
    <property type="match status" value="1"/>
</dbReference>
<organism evidence="13 14">
    <name type="scientific">Linnemannia exigua</name>
    <dbReference type="NCBI Taxonomy" id="604196"/>
    <lineage>
        <taxon>Eukaryota</taxon>
        <taxon>Fungi</taxon>
        <taxon>Fungi incertae sedis</taxon>
        <taxon>Mucoromycota</taxon>
        <taxon>Mortierellomycotina</taxon>
        <taxon>Mortierellomycetes</taxon>
        <taxon>Mortierellales</taxon>
        <taxon>Mortierellaceae</taxon>
        <taxon>Linnemannia</taxon>
    </lineage>
</organism>
<evidence type="ECO:0000256" key="7">
    <source>
        <dbReference type="ARBA" id="ARBA00023326"/>
    </source>
</evidence>
<dbReference type="InterPro" id="IPR017853">
    <property type="entry name" value="GH"/>
</dbReference>
<keyword evidence="3 8" id="KW-0378">Hydrolase</keyword>
<dbReference type="Proteomes" id="UP001194580">
    <property type="component" value="Unassembled WGS sequence"/>
</dbReference>
<dbReference type="SUPFAM" id="SSF51445">
    <property type="entry name" value="(Trans)glycosidases"/>
    <property type="match status" value="1"/>
</dbReference>
<dbReference type="EMBL" id="JAAAIL010002868">
    <property type="protein sequence ID" value="KAG0253975.1"/>
    <property type="molecule type" value="Genomic_DNA"/>
</dbReference>
<feature type="domain" description="GH18" evidence="12">
    <location>
        <begin position="30"/>
        <end position="320"/>
    </location>
</feature>
<evidence type="ECO:0000256" key="1">
    <source>
        <dbReference type="ARBA" id="ARBA00000822"/>
    </source>
</evidence>
<evidence type="ECO:0000256" key="6">
    <source>
        <dbReference type="ARBA" id="ARBA00023295"/>
    </source>
</evidence>
<keyword evidence="14" id="KW-1185">Reference proteome</keyword>
<dbReference type="PANTHER" id="PTHR45708">
    <property type="entry name" value="ENDOCHITINASE"/>
    <property type="match status" value="1"/>
</dbReference>
<keyword evidence="6 8" id="KW-0326">Glycosidase</keyword>
<dbReference type="PROSITE" id="PS51910">
    <property type="entry name" value="GH18_2"/>
    <property type="match status" value="1"/>
</dbReference>
<comment type="caution">
    <text evidence="13">The sequence shown here is derived from an EMBL/GenBank/DDBJ whole genome shotgun (WGS) entry which is preliminary data.</text>
</comment>
<comment type="similarity">
    <text evidence="9">Belongs to the glycosyl hydrolase 18 family.</text>
</comment>
<dbReference type="CDD" id="cd02877">
    <property type="entry name" value="GH18_hevamine_XipI_class_III"/>
    <property type="match status" value="1"/>
</dbReference>
<keyword evidence="7" id="KW-0624">Polysaccharide degradation</keyword>
<feature type="signal peptide" evidence="11">
    <location>
        <begin position="1"/>
        <end position="23"/>
    </location>
</feature>
<dbReference type="GO" id="GO:0000272">
    <property type="term" value="P:polysaccharide catabolic process"/>
    <property type="evidence" value="ECO:0007669"/>
    <property type="project" value="UniProtKB-KW"/>
</dbReference>
<evidence type="ECO:0000256" key="4">
    <source>
        <dbReference type="ARBA" id="ARBA00023024"/>
    </source>
</evidence>
<accession>A0AAD4D186</accession>